<dbReference type="AlphaFoldDB" id="A0A1X1G9V3"/>
<dbReference type="Proteomes" id="UP000193958">
    <property type="component" value="Unassembled WGS sequence"/>
</dbReference>
<organism evidence="1 2">
    <name type="scientific">Streptococcus oralis subsp. tigurinus</name>
    <dbReference type="NCBI Taxonomy" id="1077464"/>
    <lineage>
        <taxon>Bacteria</taxon>
        <taxon>Bacillati</taxon>
        <taxon>Bacillota</taxon>
        <taxon>Bacilli</taxon>
        <taxon>Lactobacillales</taxon>
        <taxon>Streptococcaceae</taxon>
        <taxon>Streptococcus</taxon>
    </lineage>
</organism>
<protein>
    <submittedName>
        <fullName evidence="1">Uncharacterized protein</fullName>
    </submittedName>
</protein>
<name>A0A1X1G9V3_STROR</name>
<dbReference type="RefSeq" id="WP_084920881.1">
    <property type="nucleotide sequence ID" value="NZ_NCUE01000018.1"/>
</dbReference>
<reference evidence="1 2" key="1">
    <citation type="journal article" date="2016" name="Eur. J. Clin. Microbiol. Infect. Dis.">
        <title>Whole genome sequencing as a tool for phylogenetic analysis of clinical strains of Mitis group streptococci.</title>
        <authorList>
            <person name="Rasmussen L.H."/>
            <person name="Dargis R."/>
            <person name="Hojholt K."/>
            <person name="Christensen J.J."/>
            <person name="Skovgaard O."/>
            <person name="Justesen U.S."/>
            <person name="Rosenvinge F.S."/>
            <person name="Moser C."/>
            <person name="Lukjancenko O."/>
            <person name="Rasmussen S."/>
            <person name="Nielsen X.C."/>
        </authorList>
    </citation>
    <scope>NUCLEOTIDE SEQUENCE [LARGE SCALE GENOMIC DNA]</scope>
    <source>
        <strain evidence="1 2">B_003802_10</strain>
    </source>
</reference>
<comment type="caution">
    <text evidence="1">The sequence shown here is derived from an EMBL/GenBank/DDBJ whole genome shotgun (WGS) entry which is preliminary data.</text>
</comment>
<gene>
    <name evidence="1" type="ORF">B7727_05690</name>
</gene>
<proteinExistence type="predicted"/>
<dbReference type="EMBL" id="NCUE01000018">
    <property type="protein sequence ID" value="ORO43566.1"/>
    <property type="molecule type" value="Genomic_DNA"/>
</dbReference>
<sequence length="245" mass="28561">MTEKENTVYKILLTPIKCDKNVPKICLKDNVIYSPQLYKSTPDEDMSDFSVGFYKIVYKDILGGNNVEILNEDGTYKNENYMGDTIHSFNSLANVILGNRSQKERSPKEEWPKELIDYQSKYHCLANFWVIPMCHGRTSAKLNRYDSLDSYLNKVYSGVIKNTDEYFQKFTYESFLEIHGMSGYKISDNPLEIYISKDKEGCIDEIQRIYSFWNKRASEIVKKYNSELYDYFDGLGLINVAETTN</sequence>
<evidence type="ECO:0000313" key="1">
    <source>
        <dbReference type="EMBL" id="ORO43566.1"/>
    </source>
</evidence>
<evidence type="ECO:0000313" key="2">
    <source>
        <dbReference type="Proteomes" id="UP000193958"/>
    </source>
</evidence>
<accession>A0A1X1G9V3</accession>